<protein>
    <submittedName>
        <fullName evidence="2">Flavin reductase</fullName>
    </submittedName>
</protein>
<evidence type="ECO:0000313" key="2">
    <source>
        <dbReference type="EMBL" id="MFD0863796.1"/>
    </source>
</evidence>
<reference evidence="3" key="1">
    <citation type="journal article" date="2019" name="Int. J. Syst. Evol. Microbiol.">
        <title>The Global Catalogue of Microorganisms (GCM) 10K type strain sequencing project: providing services to taxonomists for standard genome sequencing and annotation.</title>
        <authorList>
            <consortium name="The Broad Institute Genomics Platform"/>
            <consortium name="The Broad Institute Genome Sequencing Center for Infectious Disease"/>
            <person name="Wu L."/>
            <person name="Ma J."/>
        </authorList>
    </citation>
    <scope>NUCLEOTIDE SEQUENCE [LARGE SCALE GENOMIC DNA]</scope>
    <source>
        <strain evidence="3">CCUG 62952</strain>
    </source>
</reference>
<comment type="caution">
    <text evidence="2">The sequence shown here is derived from an EMBL/GenBank/DDBJ whole genome shotgun (WGS) entry which is preliminary data.</text>
</comment>
<evidence type="ECO:0000313" key="3">
    <source>
        <dbReference type="Proteomes" id="UP001596978"/>
    </source>
</evidence>
<dbReference type="Pfam" id="PF01613">
    <property type="entry name" value="Flavin_Reduct"/>
    <property type="match status" value="1"/>
</dbReference>
<dbReference type="InterPro" id="IPR002563">
    <property type="entry name" value="Flavin_Rdtase-like_dom"/>
</dbReference>
<dbReference type="Proteomes" id="UP001596978">
    <property type="component" value="Unassembled WGS sequence"/>
</dbReference>
<feature type="domain" description="Flavin reductase like" evidence="1">
    <location>
        <begin position="24"/>
        <end position="160"/>
    </location>
</feature>
<dbReference type="EMBL" id="JBHTJH010000017">
    <property type="protein sequence ID" value="MFD0863796.1"/>
    <property type="molecule type" value="Genomic_DNA"/>
</dbReference>
<sequence>MNVQEDFIALDTKFPIWKHFFTIAPLIVVGTKEGDGYDLAPKHMATPIGFDNYFGFVCTPRHSTYQNILANKEFSISFPLPDQVLFTSLSALPRIEEMSKSKKIVDALPTIQATKVDALLLQHSYLHLECELFKVIDGFNANSIITGKIIAASVHPEYLRESEKDENEQIDRFPLMAYVADGRYATVARTYNFPFPKDFSR</sequence>
<evidence type="ECO:0000259" key="1">
    <source>
        <dbReference type="Pfam" id="PF01613"/>
    </source>
</evidence>
<dbReference type="RefSeq" id="WP_386410203.1">
    <property type="nucleotide sequence ID" value="NZ_JBHTJH010000017.1"/>
</dbReference>
<name>A0ABW3D174_9FLAO</name>
<keyword evidence="3" id="KW-1185">Reference proteome</keyword>
<dbReference type="InterPro" id="IPR012349">
    <property type="entry name" value="Split_barrel_FMN-bd"/>
</dbReference>
<dbReference type="Gene3D" id="2.30.110.10">
    <property type="entry name" value="Electron Transport, Fmn-binding Protein, Chain A"/>
    <property type="match status" value="1"/>
</dbReference>
<gene>
    <name evidence="2" type="ORF">ACFQ1M_16390</name>
</gene>
<accession>A0ABW3D174</accession>
<proteinExistence type="predicted"/>
<organism evidence="2 3">
    <name type="scientific">Sungkyunkwania multivorans</name>
    <dbReference type="NCBI Taxonomy" id="1173618"/>
    <lineage>
        <taxon>Bacteria</taxon>
        <taxon>Pseudomonadati</taxon>
        <taxon>Bacteroidota</taxon>
        <taxon>Flavobacteriia</taxon>
        <taxon>Flavobacteriales</taxon>
        <taxon>Flavobacteriaceae</taxon>
        <taxon>Sungkyunkwania</taxon>
    </lineage>
</organism>
<dbReference type="SUPFAM" id="SSF50475">
    <property type="entry name" value="FMN-binding split barrel"/>
    <property type="match status" value="1"/>
</dbReference>